<keyword evidence="2" id="KW-0963">Cytoplasm</keyword>
<organism evidence="6 7">
    <name type="scientific">Clavibacter michiganensis subsp. insidiosus</name>
    <dbReference type="NCBI Taxonomy" id="33014"/>
    <lineage>
        <taxon>Bacteria</taxon>
        <taxon>Bacillati</taxon>
        <taxon>Actinomycetota</taxon>
        <taxon>Actinomycetes</taxon>
        <taxon>Micrococcales</taxon>
        <taxon>Microbacteriaceae</taxon>
        <taxon>Clavibacter</taxon>
    </lineage>
</organism>
<evidence type="ECO:0000256" key="2">
    <source>
        <dbReference type="ARBA" id="ARBA00022490"/>
    </source>
</evidence>
<comment type="PTM">
    <text evidence="5">Covalently binds the prosthetic group of malonate decarboxylase.</text>
</comment>
<name>A0A0D5CIZ3_9MICO</name>
<dbReference type="KEGG" id="cmh:VO01_11125"/>
<dbReference type="InterPro" id="IPR009662">
    <property type="entry name" value="Malonate_deCO2ase_dsu"/>
</dbReference>
<dbReference type="Pfam" id="PF06857">
    <property type="entry name" value="ACP"/>
    <property type="match status" value="1"/>
</dbReference>
<dbReference type="HOGENOM" id="CLU_173135_1_0_11"/>
<dbReference type="AlphaFoldDB" id="A0A0D5CIZ3"/>
<proteinExistence type="inferred from homology"/>
<evidence type="ECO:0000313" key="6">
    <source>
        <dbReference type="EMBL" id="AJW79611.1"/>
    </source>
</evidence>
<evidence type="ECO:0000256" key="3">
    <source>
        <dbReference type="ARBA" id="ARBA00022553"/>
    </source>
</evidence>
<dbReference type="GO" id="GO:0005737">
    <property type="term" value="C:cytoplasm"/>
    <property type="evidence" value="ECO:0007669"/>
    <property type="project" value="UniProtKB-SubCell"/>
</dbReference>
<evidence type="ECO:0000313" key="7">
    <source>
        <dbReference type="Proteomes" id="UP000032604"/>
    </source>
</evidence>
<dbReference type="Proteomes" id="UP000032604">
    <property type="component" value="Chromosome"/>
</dbReference>
<dbReference type="InterPro" id="IPR023439">
    <property type="entry name" value="Mal_deCO2ase/Cit_lyase_ACP"/>
</dbReference>
<gene>
    <name evidence="6" type="ORF">VO01_11125</name>
</gene>
<reference evidence="6 7" key="1">
    <citation type="journal article" date="2015" name="Genome Announc.">
        <title>Complete Genome Sequence of Clavibacter michiganensis subsp. insidiosus R1-1 Using PacBio Single-Molecule Real-Time Technology.</title>
        <authorList>
            <person name="Lu Y."/>
            <person name="Samac D.A."/>
            <person name="Glazebrook J."/>
            <person name="Ishimaru C.A."/>
        </authorList>
    </citation>
    <scope>NUCLEOTIDE SEQUENCE [LARGE SCALE GENOMIC DNA]</scope>
    <source>
        <strain evidence="6 7">R1-1</strain>
    </source>
</reference>
<dbReference type="NCBIfam" id="TIGR03130">
    <property type="entry name" value="malonate_delta"/>
    <property type="match status" value="1"/>
</dbReference>
<evidence type="ECO:0000256" key="1">
    <source>
        <dbReference type="ARBA" id="ARBA00004496"/>
    </source>
</evidence>
<dbReference type="PATRIC" id="fig|33014.5.peg.2301"/>
<comment type="subcellular location">
    <subcellularLocation>
        <location evidence="1">Cytoplasm</location>
    </subcellularLocation>
</comment>
<evidence type="ECO:0000256" key="4">
    <source>
        <dbReference type="NCBIfam" id="TIGR03130"/>
    </source>
</evidence>
<dbReference type="RefSeq" id="WP_045528989.1">
    <property type="nucleotide sequence ID" value="NZ_CP011043.1"/>
</dbReference>
<evidence type="ECO:0000256" key="5">
    <source>
        <dbReference type="PIRSR" id="PIRSR609662-50"/>
    </source>
</evidence>
<sequence length="111" mass="11981">MQTLRIDHPATRPLARNVHVGAVASGDLEILMTPVPDGTSAEVVVRTSVDGFDDVWRRVLDRFLDVSALVAHYEINDFGATPGMVALRLAQARELADDAAEAADQQDGDAR</sequence>
<dbReference type="EMBL" id="CP011043">
    <property type="protein sequence ID" value="AJW79611.1"/>
    <property type="molecule type" value="Genomic_DNA"/>
</dbReference>
<dbReference type="HAMAP" id="MF_00710">
    <property type="entry name" value="Malonate_deCO2ase_dsu"/>
    <property type="match status" value="1"/>
</dbReference>
<accession>A0A0D5CIZ3</accession>
<protein>
    <recommendedName>
        <fullName evidence="4">Malonate decarboxylase acyl carrier protein</fullName>
    </recommendedName>
</protein>
<keyword evidence="3 5" id="KW-0597">Phosphoprotein</keyword>
<feature type="modified residue" description="O-(phosphoribosyl dephospho-coenzyme A)serine" evidence="5">
    <location>
        <position position="25"/>
    </location>
</feature>